<proteinExistence type="inferred from homology"/>
<comment type="similarity">
    <text evidence="1">Belongs to the bacterial ribosomal protein bL21 family.</text>
</comment>
<name>A0A3B1E941_9ZZZZ</name>
<dbReference type="InterPro" id="IPR001787">
    <property type="entry name" value="Ribosomal_bL21"/>
</dbReference>
<protein>
    <submittedName>
        <fullName evidence="6">LSU ribosomal protein L21p</fullName>
    </submittedName>
</protein>
<dbReference type="PANTHER" id="PTHR21349">
    <property type="entry name" value="50S RIBOSOMAL PROTEIN L21"/>
    <property type="match status" value="1"/>
</dbReference>
<dbReference type="AlphaFoldDB" id="A0A3B1E941"/>
<reference evidence="6" key="1">
    <citation type="submission" date="2018-06" db="EMBL/GenBank/DDBJ databases">
        <authorList>
            <person name="Zhirakovskaya E."/>
        </authorList>
    </citation>
    <scope>NUCLEOTIDE SEQUENCE</scope>
</reference>
<organism evidence="6">
    <name type="scientific">hydrothermal vent metagenome</name>
    <dbReference type="NCBI Taxonomy" id="652676"/>
    <lineage>
        <taxon>unclassified sequences</taxon>
        <taxon>metagenomes</taxon>
        <taxon>ecological metagenomes</taxon>
    </lineage>
</organism>
<keyword evidence="2" id="KW-0699">rRNA-binding</keyword>
<dbReference type="HAMAP" id="MF_01363">
    <property type="entry name" value="Ribosomal_bL21"/>
    <property type="match status" value="1"/>
</dbReference>
<dbReference type="PANTHER" id="PTHR21349:SF0">
    <property type="entry name" value="LARGE RIBOSOMAL SUBUNIT PROTEIN BL21M"/>
    <property type="match status" value="1"/>
</dbReference>
<dbReference type="SUPFAM" id="SSF141091">
    <property type="entry name" value="L21p-like"/>
    <property type="match status" value="1"/>
</dbReference>
<dbReference type="PROSITE" id="PS01169">
    <property type="entry name" value="RIBOSOMAL_L21"/>
    <property type="match status" value="1"/>
</dbReference>
<evidence type="ECO:0000256" key="1">
    <source>
        <dbReference type="ARBA" id="ARBA00008563"/>
    </source>
</evidence>
<dbReference type="GO" id="GO:0003735">
    <property type="term" value="F:structural constituent of ribosome"/>
    <property type="evidence" value="ECO:0007669"/>
    <property type="project" value="InterPro"/>
</dbReference>
<dbReference type="InterPro" id="IPR028909">
    <property type="entry name" value="bL21-like"/>
</dbReference>
<sequence length="108" mass="11731">MYAIIEESGGQRKVTEGEEILIDLYKGGDAAPGEAISFDKVLIVGEVGGDAKIGQPFVEGAAVTGEITDPMFKGEKLYIHKFKPKTGYSRKTGHRQRYTKVKITAIKG</sequence>
<evidence type="ECO:0000313" key="6">
    <source>
        <dbReference type="EMBL" id="VAX42597.1"/>
    </source>
</evidence>
<evidence type="ECO:0000256" key="4">
    <source>
        <dbReference type="ARBA" id="ARBA00022980"/>
    </source>
</evidence>
<dbReference type="Pfam" id="PF00829">
    <property type="entry name" value="Ribosomal_L21p"/>
    <property type="match status" value="1"/>
</dbReference>
<keyword evidence="3" id="KW-0694">RNA-binding</keyword>
<evidence type="ECO:0000256" key="3">
    <source>
        <dbReference type="ARBA" id="ARBA00022884"/>
    </source>
</evidence>
<dbReference type="GO" id="GO:1990904">
    <property type="term" value="C:ribonucleoprotein complex"/>
    <property type="evidence" value="ECO:0007669"/>
    <property type="project" value="UniProtKB-KW"/>
</dbReference>
<evidence type="ECO:0000256" key="5">
    <source>
        <dbReference type="ARBA" id="ARBA00023274"/>
    </source>
</evidence>
<dbReference type="GO" id="GO:0005737">
    <property type="term" value="C:cytoplasm"/>
    <property type="evidence" value="ECO:0007669"/>
    <property type="project" value="UniProtKB-ARBA"/>
</dbReference>
<dbReference type="GO" id="GO:0006412">
    <property type="term" value="P:translation"/>
    <property type="evidence" value="ECO:0007669"/>
    <property type="project" value="InterPro"/>
</dbReference>
<keyword evidence="5" id="KW-0687">Ribonucleoprotein</keyword>
<dbReference type="NCBIfam" id="TIGR00061">
    <property type="entry name" value="L21"/>
    <property type="match status" value="1"/>
</dbReference>
<evidence type="ECO:0000256" key="2">
    <source>
        <dbReference type="ARBA" id="ARBA00022730"/>
    </source>
</evidence>
<dbReference type="InterPro" id="IPR036164">
    <property type="entry name" value="bL21-like_sf"/>
</dbReference>
<dbReference type="EMBL" id="UOGK01000723">
    <property type="protein sequence ID" value="VAX42597.1"/>
    <property type="molecule type" value="Genomic_DNA"/>
</dbReference>
<accession>A0A3B1E941</accession>
<gene>
    <name evidence="6" type="ORF">MNBD_PLANCTO03-2461</name>
</gene>
<dbReference type="InterPro" id="IPR018258">
    <property type="entry name" value="Ribosomal_bL21_CS"/>
</dbReference>
<dbReference type="GO" id="GO:0019843">
    <property type="term" value="F:rRNA binding"/>
    <property type="evidence" value="ECO:0007669"/>
    <property type="project" value="UniProtKB-KW"/>
</dbReference>
<keyword evidence="4 6" id="KW-0689">Ribosomal protein</keyword>
<dbReference type="GO" id="GO:0005840">
    <property type="term" value="C:ribosome"/>
    <property type="evidence" value="ECO:0007669"/>
    <property type="project" value="UniProtKB-KW"/>
</dbReference>